<dbReference type="InterPro" id="IPR001202">
    <property type="entry name" value="WW_dom"/>
</dbReference>
<comment type="caution">
    <text evidence="3">The sequence shown here is derived from an EMBL/GenBank/DDBJ whole genome shotgun (WGS) entry which is preliminary data.</text>
</comment>
<dbReference type="PROSITE" id="PS50096">
    <property type="entry name" value="IQ"/>
    <property type="match status" value="1"/>
</dbReference>
<dbReference type="SMART" id="SM00456">
    <property type="entry name" value="WW"/>
    <property type="match status" value="2"/>
</dbReference>
<protein>
    <recommendedName>
        <fullName evidence="2">WW domain-containing protein</fullName>
    </recommendedName>
</protein>
<dbReference type="EMBL" id="VJMJ01000001">
    <property type="protein sequence ID" value="KAF0745764.1"/>
    <property type="molecule type" value="Genomic_DNA"/>
</dbReference>
<feature type="compositionally biased region" description="Basic and acidic residues" evidence="1">
    <location>
        <begin position="85"/>
        <end position="94"/>
    </location>
</feature>
<dbReference type="AlphaFoldDB" id="A0A6G0XYU4"/>
<keyword evidence="4" id="KW-1185">Reference proteome</keyword>
<dbReference type="Gene3D" id="2.20.70.10">
    <property type="match status" value="1"/>
</dbReference>
<gene>
    <name evidence="3" type="ORF">Ae201684_000212</name>
</gene>
<dbReference type="InterPro" id="IPR036020">
    <property type="entry name" value="WW_dom_sf"/>
</dbReference>
<dbReference type="PROSITE" id="PS50020">
    <property type="entry name" value="WW_DOMAIN_2"/>
    <property type="match status" value="1"/>
</dbReference>
<reference evidence="3 4" key="1">
    <citation type="submission" date="2019-07" db="EMBL/GenBank/DDBJ databases">
        <title>Genomics analysis of Aphanomyces spp. identifies a new class of oomycete effector associated with host adaptation.</title>
        <authorList>
            <person name="Gaulin E."/>
        </authorList>
    </citation>
    <scope>NUCLEOTIDE SEQUENCE [LARGE SCALE GENOMIC DNA]</scope>
    <source>
        <strain evidence="3 4">ATCC 201684</strain>
    </source>
</reference>
<sequence>MQRSASDVLPLDRVIMESPSKRRIREIVELNRQVNIKLREQEQAQQVTQRAKYNTRWRHLRALYSYRKLHSPSTAGLASEQSEPSQRHNDDTSKTHKQVFGGALTLACTSLCVEPLVPCLVMESIIYSALSLDSRDPACQSLVRTFLQCMYEAAPSPKPGTNFVDYRAICCMWDVLEHPTFVPLKRLSRWFDIYCTNSARDPSKVVLRMQDIRPMFSVISPDAIAEMEIDVFVRDLFQSMREIESEELALPGLLRFADEHYGLQVLIRRFCWDNLTEAQRVAIGKDEQDMTAAFVERERQHIQHAKAMAYWMHREPRKRFGRWKLFRENSLRLKRGDGHAVRTQYRKGIKYLVRNRLRVLWMKRMLGAAVKQYTRCLCRTAYDGWWSFWTSSKELEWLASQQSYKHYTMTLLHEIFAALVRNAHEQRESKRKLLQRIMALLQDTNNKLLTNMLSAWKYFVELQKRNRQAAKTQEDLIANMVEFDRYRREQFEMEREDAISTQMRAEELADIERARKVRFREQTRQAYVNRKIKKQEQLRTALKKEREESAAKLADEAWTTIEQLAQAKARAAAEDWLKTPEGQAEVQAAATYIYEDPPNTVAQNLKKDPTYSNVADCVWVCRLEATGGRYAKAYFYHTERLEKVMCDELTMKVCTAIASEQLIQKRINAMKVTLAQRGEEERVKFQRNAAAKRIQMMVRCRKARKYVRSIMRPLLMKRIDPSTGRVVYFNIHSRETSFVPPRMMTAVEGSLPVESTTWVRRFDSTSGEHYYVDLTTNETSWTPPNHYVMCVTCRINFCTQRNTTTGERYCVSCFADMAYAERESDKAKEASGEKVPEREKEWSRIAVVVAKCCVCKANNATRLCHECGGDTSCDRCFTLVHKNPKVKHHTRHESLLYQVAA</sequence>
<dbReference type="SUPFAM" id="SSF51045">
    <property type="entry name" value="WW domain"/>
    <property type="match status" value="1"/>
</dbReference>
<dbReference type="Proteomes" id="UP000481153">
    <property type="component" value="Unassembled WGS sequence"/>
</dbReference>
<evidence type="ECO:0000259" key="2">
    <source>
        <dbReference type="PROSITE" id="PS50020"/>
    </source>
</evidence>
<organism evidence="3 4">
    <name type="scientific">Aphanomyces euteiches</name>
    <dbReference type="NCBI Taxonomy" id="100861"/>
    <lineage>
        <taxon>Eukaryota</taxon>
        <taxon>Sar</taxon>
        <taxon>Stramenopiles</taxon>
        <taxon>Oomycota</taxon>
        <taxon>Saprolegniomycetes</taxon>
        <taxon>Saprolegniales</taxon>
        <taxon>Verrucalvaceae</taxon>
        <taxon>Aphanomyces</taxon>
    </lineage>
</organism>
<dbReference type="Pfam" id="PF00397">
    <property type="entry name" value="WW"/>
    <property type="match status" value="1"/>
</dbReference>
<evidence type="ECO:0000256" key="1">
    <source>
        <dbReference type="SAM" id="MobiDB-lite"/>
    </source>
</evidence>
<proteinExistence type="predicted"/>
<evidence type="ECO:0000313" key="4">
    <source>
        <dbReference type="Proteomes" id="UP000481153"/>
    </source>
</evidence>
<feature type="region of interest" description="Disordered" evidence="1">
    <location>
        <begin position="74"/>
        <end position="94"/>
    </location>
</feature>
<dbReference type="CDD" id="cd00201">
    <property type="entry name" value="WW"/>
    <property type="match status" value="1"/>
</dbReference>
<feature type="compositionally biased region" description="Polar residues" evidence="1">
    <location>
        <begin position="74"/>
        <end position="84"/>
    </location>
</feature>
<evidence type="ECO:0000313" key="3">
    <source>
        <dbReference type="EMBL" id="KAF0745764.1"/>
    </source>
</evidence>
<dbReference type="SUPFAM" id="SSF57845">
    <property type="entry name" value="B-box zinc-binding domain"/>
    <property type="match status" value="1"/>
</dbReference>
<dbReference type="PROSITE" id="PS01159">
    <property type="entry name" value="WW_DOMAIN_1"/>
    <property type="match status" value="1"/>
</dbReference>
<dbReference type="VEuPathDB" id="FungiDB:AeMF1_000415"/>
<name>A0A6G0XYU4_9STRA</name>
<accession>A0A6G0XYU4</accession>
<feature type="domain" description="WW" evidence="2">
    <location>
        <begin position="758"/>
        <end position="786"/>
    </location>
</feature>